<dbReference type="InterPro" id="IPR001646">
    <property type="entry name" value="5peptide_repeat"/>
</dbReference>
<accession>Q14MJ1</accession>
<proteinExistence type="predicted"/>
<protein>
    <submittedName>
        <fullName evidence="1">Putative pentapeptide repeat protein</fullName>
    </submittedName>
</protein>
<dbReference type="EMBL" id="AM285311">
    <property type="protein sequence ID" value="CAK99288.1"/>
    <property type="molecule type" value="Genomic_DNA"/>
</dbReference>
<dbReference type="Gene3D" id="2.160.20.80">
    <property type="entry name" value="E3 ubiquitin-protein ligase SopA"/>
    <property type="match status" value="1"/>
</dbReference>
<sequence>MKTLKDMMKDLTGIDVEQDKISDYLEYEALDLQGAYLYRADLHWADLQGANLQGANLRWANLKGIEITKQQLDQLTVIEENE</sequence>
<evidence type="ECO:0000313" key="1">
    <source>
        <dbReference type="EMBL" id="CAK99288.1"/>
    </source>
</evidence>
<dbReference type="SUPFAM" id="SSF141571">
    <property type="entry name" value="Pentapeptide repeat-like"/>
    <property type="match status" value="1"/>
</dbReference>
<dbReference type="Pfam" id="PF00805">
    <property type="entry name" value="Pentapeptide"/>
    <property type="match status" value="1"/>
</dbReference>
<name>Q14MJ1_SPICI</name>
<reference evidence="1" key="1">
    <citation type="journal article" date="2010" name="Appl. Environ. Microbiol.">
        <title>Partial chromosome sequence of Spiroplasma citri reveals extensive viral invasion and important gene decay.</title>
        <authorList>
            <person name="Carle P."/>
            <person name="Saillard C."/>
            <person name="Carrere N."/>
            <person name="Carrere S."/>
            <person name="Duret S."/>
            <person name="Eveillard S."/>
            <person name="Gaurivaud P."/>
            <person name="Gourgues G."/>
            <person name="Gouzy J."/>
            <person name="Salar P."/>
            <person name="Verdin E."/>
            <person name="Breton M."/>
            <person name="Blanchard A."/>
            <person name="Laigret F."/>
            <person name="Bove J.M."/>
            <person name="Renaudin J."/>
            <person name="Foissac X."/>
        </authorList>
    </citation>
    <scope>NUCLEOTIDE SEQUENCE</scope>
    <source>
        <strain evidence="1">GII3-3X</strain>
    </source>
</reference>
<gene>
    <name evidence="1" type="ORF">SPICI10_009</name>
</gene>
<dbReference type="AlphaFoldDB" id="Q14MJ1"/>
<organism evidence="1">
    <name type="scientific">Spiroplasma citri</name>
    <dbReference type="NCBI Taxonomy" id="2133"/>
    <lineage>
        <taxon>Bacteria</taxon>
        <taxon>Bacillati</taxon>
        <taxon>Mycoplasmatota</taxon>
        <taxon>Mollicutes</taxon>
        <taxon>Entomoplasmatales</taxon>
        <taxon>Spiroplasmataceae</taxon>
        <taxon>Spiroplasma</taxon>
    </lineage>
</organism>